<dbReference type="EMBL" id="QKVK01000001">
    <property type="protein sequence ID" value="PZF78642.1"/>
    <property type="molecule type" value="Genomic_DNA"/>
</dbReference>
<dbReference type="Gene3D" id="2.60.120.10">
    <property type="entry name" value="Jelly Rolls"/>
    <property type="match status" value="1"/>
</dbReference>
<evidence type="ECO:0000256" key="1">
    <source>
        <dbReference type="SAM" id="MobiDB-lite"/>
    </source>
</evidence>
<comment type="caution">
    <text evidence="3">The sequence shown here is derived from an EMBL/GenBank/DDBJ whole genome shotgun (WGS) entry which is preliminary data.</text>
</comment>
<evidence type="ECO:0000313" key="3">
    <source>
        <dbReference type="EMBL" id="PZF78642.1"/>
    </source>
</evidence>
<dbReference type="PANTHER" id="PTHR40943:SF1">
    <property type="entry name" value="CYTOPLASMIC PROTEIN"/>
    <property type="match status" value="1"/>
</dbReference>
<protein>
    <submittedName>
        <fullName evidence="3">Cupin</fullName>
    </submittedName>
</protein>
<dbReference type="AlphaFoldDB" id="A0A2W2AY05"/>
<proteinExistence type="predicted"/>
<dbReference type="CDD" id="cd02227">
    <property type="entry name" value="cupin_TM1112-like"/>
    <property type="match status" value="1"/>
</dbReference>
<dbReference type="Proteomes" id="UP000248795">
    <property type="component" value="Unassembled WGS sequence"/>
</dbReference>
<dbReference type="RefSeq" id="WP_111195970.1">
    <property type="nucleotide sequence ID" value="NZ_QKVK01000001.1"/>
</dbReference>
<gene>
    <name evidence="3" type="ORF">DK847_02210</name>
</gene>
<evidence type="ECO:0000259" key="2">
    <source>
        <dbReference type="Pfam" id="PF05899"/>
    </source>
</evidence>
<organism evidence="3 4">
    <name type="scientific">Aestuariivirga litoralis</name>
    <dbReference type="NCBI Taxonomy" id="2650924"/>
    <lineage>
        <taxon>Bacteria</taxon>
        <taxon>Pseudomonadati</taxon>
        <taxon>Pseudomonadota</taxon>
        <taxon>Alphaproteobacteria</taxon>
        <taxon>Hyphomicrobiales</taxon>
        <taxon>Aestuariivirgaceae</taxon>
        <taxon>Aestuariivirga</taxon>
    </lineage>
</organism>
<keyword evidence="4" id="KW-1185">Reference proteome</keyword>
<sequence>MPDPIRFSSSGPDGWSSLPDQPLEHAELLKGTPIGLDHAYFAKPGLRAGIWRCGAYTERYDDYPVDEFMVVLEGEVTLTSDGGFSDTYRKGDAFLLPRGFKGIWHQPGPMLKYYVIVG</sequence>
<feature type="region of interest" description="Disordered" evidence="1">
    <location>
        <begin position="1"/>
        <end position="21"/>
    </location>
</feature>
<dbReference type="SUPFAM" id="SSF51182">
    <property type="entry name" value="RmlC-like cupins"/>
    <property type="match status" value="1"/>
</dbReference>
<evidence type="ECO:0000313" key="4">
    <source>
        <dbReference type="Proteomes" id="UP000248795"/>
    </source>
</evidence>
<dbReference type="InterPro" id="IPR014710">
    <property type="entry name" value="RmlC-like_jellyroll"/>
</dbReference>
<dbReference type="InterPro" id="IPR011051">
    <property type="entry name" value="RmlC_Cupin_sf"/>
</dbReference>
<reference evidence="4" key="1">
    <citation type="submission" date="2018-06" db="EMBL/GenBank/DDBJ databases">
        <title>Aestuariibacter litoralis strain KCTC 52945T.</title>
        <authorList>
            <person name="Li X."/>
            <person name="Salam N."/>
            <person name="Li J.-L."/>
            <person name="Chen Y.-M."/>
            <person name="Yang Z.-W."/>
            <person name="Zhang L.-Y."/>
            <person name="Han M.-X."/>
            <person name="Xiao M."/>
            <person name="Li W.-J."/>
        </authorList>
    </citation>
    <scope>NUCLEOTIDE SEQUENCE [LARGE SCALE GENOMIC DNA]</scope>
    <source>
        <strain evidence="4">KCTC 52945</strain>
    </source>
</reference>
<dbReference type="Pfam" id="PF05899">
    <property type="entry name" value="Cupin_3"/>
    <property type="match status" value="1"/>
</dbReference>
<name>A0A2W2AY05_9HYPH</name>
<dbReference type="InterPro" id="IPR008579">
    <property type="entry name" value="UGlyAH_Cupin_dom"/>
</dbReference>
<accession>A0A2W2AY05</accession>
<feature type="domain" description="(S)-ureidoglycine aminohydrolase cupin" evidence="2">
    <location>
        <begin position="48"/>
        <end position="107"/>
    </location>
</feature>
<dbReference type="PANTHER" id="PTHR40943">
    <property type="entry name" value="CYTOPLASMIC PROTEIN-RELATED"/>
    <property type="match status" value="1"/>
</dbReference>